<keyword evidence="12 13" id="KW-0739">Sodium transport</keyword>
<evidence type="ECO:0000256" key="2">
    <source>
        <dbReference type="ARBA" id="ARBA00004651"/>
    </source>
</evidence>
<accession>A0A7M7JWU9</accession>
<dbReference type="FunCoup" id="A0A7M7JWU9">
    <property type="interactions" value="497"/>
</dbReference>
<feature type="transmembrane region" description="Helical" evidence="15">
    <location>
        <begin position="45"/>
        <end position="61"/>
    </location>
</feature>
<keyword evidence="18" id="KW-1185">Reference proteome</keyword>
<dbReference type="PRINTS" id="PR01088">
    <property type="entry name" value="NAHEXCHNGR6"/>
</dbReference>
<keyword evidence="5" id="KW-1003">Cell membrane</keyword>
<evidence type="ECO:0000259" key="16">
    <source>
        <dbReference type="Pfam" id="PF00999"/>
    </source>
</evidence>
<evidence type="ECO:0000256" key="3">
    <source>
        <dbReference type="ARBA" id="ARBA00007367"/>
    </source>
</evidence>
<evidence type="ECO:0000256" key="6">
    <source>
        <dbReference type="ARBA" id="ARBA00022692"/>
    </source>
</evidence>
<protein>
    <recommendedName>
        <fullName evidence="13">Sodium/hydrogen exchanger</fullName>
    </recommendedName>
</protein>
<feature type="transmembrane region" description="Helical" evidence="15">
    <location>
        <begin position="424"/>
        <end position="448"/>
    </location>
</feature>
<reference evidence="17" key="1">
    <citation type="submission" date="2021-01" db="UniProtKB">
        <authorList>
            <consortium name="EnsemblMetazoa"/>
        </authorList>
    </citation>
    <scope>IDENTIFICATION</scope>
</reference>
<feature type="transmembrane region" description="Helical" evidence="15">
    <location>
        <begin position="362"/>
        <end position="380"/>
    </location>
</feature>
<comment type="subcellular location">
    <subcellularLocation>
        <location evidence="2">Cell membrane</location>
        <topology evidence="2">Multi-pass membrane protein</topology>
    </subcellularLocation>
    <subcellularLocation>
        <location evidence="1">Recycling endosome membrane</location>
        <topology evidence="1">Multi-pass membrane protein</topology>
    </subcellularLocation>
</comment>
<dbReference type="GO" id="GO:0005886">
    <property type="term" value="C:plasma membrane"/>
    <property type="evidence" value="ECO:0007669"/>
    <property type="project" value="UniProtKB-SubCell"/>
</dbReference>
<dbReference type="GO" id="GO:0051453">
    <property type="term" value="P:regulation of intracellular pH"/>
    <property type="evidence" value="ECO:0007669"/>
    <property type="project" value="TreeGrafter"/>
</dbReference>
<keyword evidence="9" id="KW-0915">Sodium</keyword>
<dbReference type="OMA" id="FTYVRRF"/>
<evidence type="ECO:0000256" key="15">
    <source>
        <dbReference type="SAM" id="Phobius"/>
    </source>
</evidence>
<dbReference type="InParanoid" id="A0A7M7JWU9"/>
<evidence type="ECO:0000313" key="17">
    <source>
        <dbReference type="EnsemblMetazoa" id="XP_022657785"/>
    </source>
</evidence>
<proteinExistence type="inferred from homology"/>
<dbReference type="GO" id="GO:0015386">
    <property type="term" value="F:potassium:proton antiporter activity"/>
    <property type="evidence" value="ECO:0007669"/>
    <property type="project" value="TreeGrafter"/>
</dbReference>
<feature type="domain" description="Cation/H+ exchanger transmembrane" evidence="16">
    <location>
        <begin position="53"/>
        <end position="516"/>
    </location>
</feature>
<dbReference type="OrthoDB" id="196264at2759"/>
<evidence type="ECO:0000313" key="18">
    <source>
        <dbReference type="Proteomes" id="UP000594260"/>
    </source>
</evidence>
<dbReference type="Pfam" id="PF00999">
    <property type="entry name" value="Na_H_Exchanger"/>
    <property type="match status" value="1"/>
</dbReference>
<evidence type="ECO:0000256" key="14">
    <source>
        <dbReference type="SAM" id="MobiDB-lite"/>
    </source>
</evidence>
<dbReference type="Gene3D" id="6.10.140.1330">
    <property type="match status" value="1"/>
</dbReference>
<comment type="similarity">
    <text evidence="3 13">Belongs to the monovalent cation:proton antiporter 1 (CPA1) transporter (TC 2.A.36) family.</text>
</comment>
<evidence type="ECO:0000256" key="11">
    <source>
        <dbReference type="ARBA" id="ARBA00023136"/>
    </source>
</evidence>
<dbReference type="GO" id="GO:0055038">
    <property type="term" value="C:recycling endosome membrane"/>
    <property type="evidence" value="ECO:0007669"/>
    <property type="project" value="UniProtKB-SubCell"/>
</dbReference>
<dbReference type="KEGG" id="vde:111248924"/>
<keyword evidence="13" id="KW-0050">Antiport</keyword>
<dbReference type="InterPro" id="IPR004709">
    <property type="entry name" value="NaH_exchanger"/>
</dbReference>
<keyword evidence="11 15" id="KW-0472">Membrane</keyword>
<dbReference type="CTD" id="33939"/>
<dbReference type="EnsemblMetazoa" id="XM_022802050">
    <property type="protein sequence ID" value="XP_022657785"/>
    <property type="gene ID" value="LOC111248924"/>
</dbReference>
<feature type="transmembrane region" description="Helical" evidence="15">
    <location>
        <begin position="492"/>
        <end position="514"/>
    </location>
</feature>
<feature type="transmembrane region" description="Helical" evidence="15">
    <location>
        <begin position="460"/>
        <end position="480"/>
    </location>
</feature>
<sequence length="680" mass="75870">MYALVAGAAGALLLQASPCAANAPTDIRMDEKARTIHRIDSINILVYTVLLILTVCLIWAFKRRRARFLHETGLAVIFGLMVGAIIRYASDEKETSHLLVMPVGNDSNQSMPSSPPDNVFIQLEVQRPPDASKENRSYAYYAYTFRGELTDVMTKKLDQKATFDPEIFFNIILPPIIFNAGYSLKRKFFFRNLGTIMTYAFFGTTISCFVVGCVLYVFTLMLSHLEFTFNHCLYFGAIISATDPVTVLAIFHDLHVDVNLYALVFGESILNDAVAIGLVVAITNYEAVSSKATGEFELAAAIRAFGSFFYIFAFSFLIGSCTGCVTALITKFTKLCDFPLLESCLFLLMSYSSFLVAEALDLTGIVAVLFCGICQAHYTYNNLSPESRQRTKQLFELMNFVAENFIFSYIGVSMFTYKKHHWDLFFIVAAFISIAAGRALFVYPLTFLLNLGRTNKIPMAFQHVLFFSGLRGAMAFALAIRNTLGLQRHVMLTTTSFIVIVSVVVCGGSTSTLLRWLNIPVGSEDHDQELLNITAAAAAAHAAQAQQGGASNRPGDPRSPTSGEPLKSPPYEKAWLVRKWYNFDVRFMKPFLTHSRPTLIETLPSCCLPVAHLLTSTEQLTQNWRSVQPCIFSDDNCRHTRDDDSDTDLCLDESDFNFERSNSLTQASQALANHVYYIEK</sequence>
<dbReference type="InterPro" id="IPR006153">
    <property type="entry name" value="Cation/H_exchanger_TM"/>
</dbReference>
<dbReference type="InterPro" id="IPR002090">
    <property type="entry name" value="NHE-6/7/9"/>
</dbReference>
<dbReference type="GO" id="GO:0015385">
    <property type="term" value="F:sodium:proton antiporter activity"/>
    <property type="evidence" value="ECO:0007669"/>
    <property type="project" value="InterPro"/>
</dbReference>
<keyword evidence="7" id="KW-0967">Endosome</keyword>
<dbReference type="RefSeq" id="XP_022657785.1">
    <property type="nucleotide sequence ID" value="XM_022802050.1"/>
</dbReference>
<evidence type="ECO:0000256" key="4">
    <source>
        <dbReference type="ARBA" id="ARBA00022448"/>
    </source>
</evidence>
<dbReference type="InterPro" id="IPR018422">
    <property type="entry name" value="Cation/H_exchanger_CPA1"/>
</dbReference>
<feature type="transmembrane region" description="Helical" evidence="15">
    <location>
        <begin position="196"/>
        <end position="221"/>
    </location>
</feature>
<evidence type="ECO:0000256" key="1">
    <source>
        <dbReference type="ARBA" id="ARBA00004195"/>
    </source>
</evidence>
<dbReference type="GeneID" id="111248924"/>
<feature type="transmembrane region" description="Helical" evidence="15">
    <location>
        <begin position="400"/>
        <end position="418"/>
    </location>
</feature>
<name>A0A7M7JWU9_VARDE</name>
<evidence type="ECO:0000256" key="13">
    <source>
        <dbReference type="RuleBase" id="RU003722"/>
    </source>
</evidence>
<feature type="region of interest" description="Disordered" evidence="14">
    <location>
        <begin position="544"/>
        <end position="568"/>
    </location>
</feature>
<evidence type="ECO:0000256" key="5">
    <source>
        <dbReference type="ARBA" id="ARBA00022475"/>
    </source>
</evidence>
<feature type="transmembrane region" description="Helical" evidence="15">
    <location>
        <begin position="233"/>
        <end position="251"/>
    </location>
</feature>
<dbReference type="Proteomes" id="UP000594260">
    <property type="component" value="Unplaced"/>
</dbReference>
<feature type="transmembrane region" description="Helical" evidence="15">
    <location>
        <begin position="258"/>
        <end position="282"/>
    </location>
</feature>
<evidence type="ECO:0000256" key="8">
    <source>
        <dbReference type="ARBA" id="ARBA00022989"/>
    </source>
</evidence>
<evidence type="ECO:0000256" key="9">
    <source>
        <dbReference type="ARBA" id="ARBA00023053"/>
    </source>
</evidence>
<dbReference type="RefSeq" id="XP_022657784.1">
    <property type="nucleotide sequence ID" value="XM_022802049.1"/>
</dbReference>
<keyword evidence="8 15" id="KW-1133">Transmembrane helix</keyword>
<feature type="transmembrane region" description="Helical" evidence="15">
    <location>
        <begin position="302"/>
        <end position="329"/>
    </location>
</feature>
<keyword evidence="10 13" id="KW-0406">Ion transport</keyword>
<dbReference type="EnsemblMetazoa" id="XM_022802049">
    <property type="protein sequence ID" value="XP_022657784"/>
    <property type="gene ID" value="LOC111248924"/>
</dbReference>
<keyword evidence="6 13" id="KW-0812">Transmembrane</keyword>
<dbReference type="PRINTS" id="PR01084">
    <property type="entry name" value="NAHEXCHNGR"/>
</dbReference>
<evidence type="ECO:0000256" key="7">
    <source>
        <dbReference type="ARBA" id="ARBA00022753"/>
    </source>
</evidence>
<dbReference type="PANTHER" id="PTHR10110:SF187">
    <property type="entry name" value="SODIUM_HYDROGEN EXCHANGER"/>
    <property type="match status" value="1"/>
</dbReference>
<dbReference type="AlphaFoldDB" id="A0A7M7JWU9"/>
<organism evidence="17 18">
    <name type="scientific">Varroa destructor</name>
    <name type="common">Honeybee mite</name>
    <dbReference type="NCBI Taxonomy" id="109461"/>
    <lineage>
        <taxon>Eukaryota</taxon>
        <taxon>Metazoa</taxon>
        <taxon>Ecdysozoa</taxon>
        <taxon>Arthropoda</taxon>
        <taxon>Chelicerata</taxon>
        <taxon>Arachnida</taxon>
        <taxon>Acari</taxon>
        <taxon>Parasitiformes</taxon>
        <taxon>Mesostigmata</taxon>
        <taxon>Gamasina</taxon>
        <taxon>Dermanyssoidea</taxon>
        <taxon>Varroidae</taxon>
        <taxon>Varroa</taxon>
    </lineage>
</organism>
<evidence type="ECO:0000256" key="12">
    <source>
        <dbReference type="ARBA" id="ARBA00023201"/>
    </source>
</evidence>
<dbReference type="NCBIfam" id="TIGR00840">
    <property type="entry name" value="b_cpa1"/>
    <property type="match status" value="1"/>
</dbReference>
<keyword evidence="4 13" id="KW-0813">Transport</keyword>
<dbReference type="PANTHER" id="PTHR10110">
    <property type="entry name" value="SODIUM/HYDROGEN EXCHANGER"/>
    <property type="match status" value="1"/>
</dbReference>
<feature type="transmembrane region" description="Helical" evidence="15">
    <location>
        <begin position="73"/>
        <end position="90"/>
    </location>
</feature>
<evidence type="ECO:0000256" key="10">
    <source>
        <dbReference type="ARBA" id="ARBA00023065"/>
    </source>
</evidence>
<dbReference type="GO" id="GO:0098719">
    <property type="term" value="P:sodium ion import across plasma membrane"/>
    <property type="evidence" value="ECO:0007669"/>
    <property type="project" value="TreeGrafter"/>
</dbReference>